<feature type="non-terminal residue" evidence="3">
    <location>
        <position position="582"/>
    </location>
</feature>
<feature type="non-terminal residue" evidence="3">
    <location>
        <position position="1"/>
    </location>
</feature>
<organism evidence="3 4">
    <name type="scientific">Erysiphe pulchra</name>
    <dbReference type="NCBI Taxonomy" id="225359"/>
    <lineage>
        <taxon>Eukaryota</taxon>
        <taxon>Fungi</taxon>
        <taxon>Dikarya</taxon>
        <taxon>Ascomycota</taxon>
        <taxon>Pezizomycotina</taxon>
        <taxon>Leotiomycetes</taxon>
        <taxon>Erysiphales</taxon>
        <taxon>Erysiphaceae</taxon>
        <taxon>Erysiphe</taxon>
    </lineage>
</organism>
<dbReference type="InterPro" id="IPR036397">
    <property type="entry name" value="RNaseH_sf"/>
</dbReference>
<evidence type="ECO:0000259" key="2">
    <source>
        <dbReference type="PROSITE" id="PS50994"/>
    </source>
</evidence>
<gene>
    <name evidence="3" type="ORF">EPUL_005307</name>
</gene>
<dbReference type="OrthoDB" id="3598714at2759"/>
<dbReference type="InterPro" id="IPR001584">
    <property type="entry name" value="Integrase_cat-core"/>
</dbReference>
<dbReference type="SUPFAM" id="SSF53098">
    <property type="entry name" value="Ribonuclease H-like"/>
    <property type="match status" value="1"/>
</dbReference>
<keyword evidence="4" id="KW-1185">Reference proteome</keyword>
<dbReference type="AlphaFoldDB" id="A0A2S4PJP0"/>
<evidence type="ECO:0000313" key="4">
    <source>
        <dbReference type="Proteomes" id="UP000237438"/>
    </source>
</evidence>
<evidence type="ECO:0000256" key="1">
    <source>
        <dbReference type="ARBA" id="ARBA00022884"/>
    </source>
</evidence>
<proteinExistence type="predicted"/>
<sequence length="582" mass="65807">ITNRDKYLAALSTTIERLEAKIDSLETTRPSGLNTVKKLAPENMPGPRRPNNLLNCQDLQPVDLSGADTPTFELYVKSIWPEALSSGEVNEELRLSKNATHRFSCIFWPSRIVGNLSGDFDTVAKFIRYKNPSWLLTIEAILTIMRNYNGVQPPISQLASIRKNSDEGDLQFLRRVRSIFNRMPLSMADSSVTHEVLKHTLRQYVPKLWARVEDRGLANQVFATEEERLLALENTDIEDNLCSAEDDYLQTYIHKEFNDRKEQDLELDDQEGGDTIYLAKDHDKENTRCLTDREGLNQSHPLFKAIFMGIVEPATFNSSNPTNIKGLGHKPAAEIKRDSTVNVKLPSGENLGSICSGVVPDNLFPGQLVLGRSLFHVLGIYTKENGTVQLFKIDNLSEIDLQAIFEAFRDQTRLPSRLAKFTGDFISRNNRLFFIDGKILRDVSNYDFLLGEAVKIHQKMGHSTAGILISELRKHYWHPDMVLVGQEAIRTYERCQLTLSPNIPSIPLQPIPPALPLQRWGIDFTGPILGYYLLNSIDYATGYAISQLCLNTNHKTIINFINNLVYVFGIPFEMISDNGSSF</sequence>
<comment type="caution">
    <text evidence="3">The sequence shown here is derived from an EMBL/GenBank/DDBJ whole genome shotgun (WGS) entry which is preliminary data.</text>
</comment>
<dbReference type="GO" id="GO:0015074">
    <property type="term" value="P:DNA integration"/>
    <property type="evidence" value="ECO:0007669"/>
    <property type="project" value="InterPro"/>
</dbReference>
<feature type="domain" description="Integrase catalytic" evidence="2">
    <location>
        <begin position="512"/>
        <end position="582"/>
    </location>
</feature>
<dbReference type="Gene3D" id="3.30.420.10">
    <property type="entry name" value="Ribonuclease H-like superfamily/Ribonuclease H"/>
    <property type="match status" value="1"/>
</dbReference>
<dbReference type="PANTHER" id="PTHR37984">
    <property type="entry name" value="PROTEIN CBG26694"/>
    <property type="match status" value="1"/>
</dbReference>
<dbReference type="PROSITE" id="PS50994">
    <property type="entry name" value="INTEGRASE"/>
    <property type="match status" value="1"/>
</dbReference>
<dbReference type="InterPro" id="IPR050951">
    <property type="entry name" value="Retrovirus_Pol_polyprotein"/>
</dbReference>
<dbReference type="PANTHER" id="PTHR37984:SF5">
    <property type="entry name" value="PROTEIN NYNRIN-LIKE"/>
    <property type="match status" value="1"/>
</dbReference>
<dbReference type="GO" id="GO:0005634">
    <property type="term" value="C:nucleus"/>
    <property type="evidence" value="ECO:0007669"/>
    <property type="project" value="UniProtKB-ARBA"/>
</dbReference>
<reference evidence="3 4" key="1">
    <citation type="submission" date="2017-10" db="EMBL/GenBank/DDBJ databases">
        <title>Development of genomic resources for the powdery mildew, Erysiphe pulchra.</title>
        <authorList>
            <person name="Wadl P.A."/>
            <person name="Mack B.M."/>
            <person name="Moore G."/>
            <person name="Beltz S.B."/>
        </authorList>
    </citation>
    <scope>NUCLEOTIDE SEQUENCE [LARGE SCALE GENOMIC DNA]</scope>
    <source>
        <strain evidence="3">Cflorida</strain>
    </source>
</reference>
<dbReference type="STRING" id="225359.A0A2S4PJP0"/>
<dbReference type="InterPro" id="IPR012337">
    <property type="entry name" value="RNaseH-like_sf"/>
</dbReference>
<dbReference type="GO" id="GO:0003723">
    <property type="term" value="F:RNA binding"/>
    <property type="evidence" value="ECO:0007669"/>
    <property type="project" value="UniProtKB-KW"/>
</dbReference>
<accession>A0A2S4PJP0</accession>
<name>A0A2S4PJP0_9PEZI</name>
<evidence type="ECO:0000313" key="3">
    <source>
        <dbReference type="EMBL" id="POS82259.1"/>
    </source>
</evidence>
<dbReference type="Proteomes" id="UP000237438">
    <property type="component" value="Unassembled WGS sequence"/>
</dbReference>
<dbReference type="EMBL" id="PEDP01003402">
    <property type="protein sequence ID" value="POS82259.1"/>
    <property type="molecule type" value="Genomic_DNA"/>
</dbReference>
<protein>
    <recommendedName>
        <fullName evidence="2">Integrase catalytic domain-containing protein</fullName>
    </recommendedName>
</protein>
<keyword evidence="1" id="KW-0694">RNA-binding</keyword>